<sequence>MEAEHQEFKLDELRTKISTIKVDNLELRENILSNSFNIKSFDETFVDRRNNLLSLQNKVESDRVNAMAIGRQMEKYIIKTKTENIKQIEDLNETIARIQANAIAKAIDDNNFQTEKKMLEFKTEIVRGLKDIMTEMEAYYYKLKDEFEKR</sequence>
<dbReference type="Proteomes" id="UP000683360">
    <property type="component" value="Unassembled WGS sequence"/>
</dbReference>
<reference evidence="1" key="1">
    <citation type="submission" date="2021-03" db="EMBL/GenBank/DDBJ databases">
        <authorList>
            <person name="Bekaert M."/>
        </authorList>
    </citation>
    <scope>NUCLEOTIDE SEQUENCE</scope>
</reference>
<protein>
    <submittedName>
        <fullName evidence="1">Uncharacterized protein</fullName>
    </submittedName>
</protein>
<evidence type="ECO:0000313" key="2">
    <source>
        <dbReference type="Proteomes" id="UP000683360"/>
    </source>
</evidence>
<proteinExistence type="predicted"/>
<dbReference type="AlphaFoldDB" id="A0A8S3TXK8"/>
<dbReference type="OrthoDB" id="10607956at2759"/>
<keyword evidence="2" id="KW-1185">Reference proteome</keyword>
<gene>
    <name evidence="1" type="ORF">MEDL_50716</name>
</gene>
<organism evidence="1 2">
    <name type="scientific">Mytilus edulis</name>
    <name type="common">Blue mussel</name>
    <dbReference type="NCBI Taxonomy" id="6550"/>
    <lineage>
        <taxon>Eukaryota</taxon>
        <taxon>Metazoa</taxon>
        <taxon>Spiralia</taxon>
        <taxon>Lophotrochozoa</taxon>
        <taxon>Mollusca</taxon>
        <taxon>Bivalvia</taxon>
        <taxon>Autobranchia</taxon>
        <taxon>Pteriomorphia</taxon>
        <taxon>Mytilida</taxon>
        <taxon>Mytiloidea</taxon>
        <taxon>Mytilidae</taxon>
        <taxon>Mytilinae</taxon>
        <taxon>Mytilus</taxon>
    </lineage>
</organism>
<accession>A0A8S3TXK8</accession>
<name>A0A8S3TXK8_MYTED</name>
<comment type="caution">
    <text evidence="1">The sequence shown here is derived from an EMBL/GenBank/DDBJ whole genome shotgun (WGS) entry which is preliminary data.</text>
</comment>
<evidence type="ECO:0000313" key="1">
    <source>
        <dbReference type="EMBL" id="CAG2238313.1"/>
    </source>
</evidence>
<dbReference type="EMBL" id="CAJPWZ010002421">
    <property type="protein sequence ID" value="CAG2238313.1"/>
    <property type="molecule type" value="Genomic_DNA"/>
</dbReference>